<keyword evidence="4 10" id="KW-0106">Calcium</keyword>
<evidence type="ECO:0000256" key="10">
    <source>
        <dbReference type="PIRSR" id="PIRSR609283-1"/>
    </source>
</evidence>
<dbReference type="InterPro" id="IPR009283">
    <property type="entry name" value="Apyrase"/>
</dbReference>
<feature type="binding site" evidence="10">
    <location>
        <position position="359"/>
    </location>
    <ligand>
        <name>Ca(2+)</name>
        <dbReference type="ChEBI" id="CHEBI:29108"/>
    </ligand>
</feature>
<comment type="similarity">
    <text evidence="5">Belongs to the apyrase family.</text>
</comment>
<evidence type="ECO:0000256" key="5">
    <source>
        <dbReference type="ARBA" id="ARBA00025738"/>
    </source>
</evidence>
<accession>A0A834FRJ2</accession>
<dbReference type="EC" id="3.6.1.6" evidence="6"/>
<evidence type="ECO:0000256" key="6">
    <source>
        <dbReference type="ARBA" id="ARBA00038863"/>
    </source>
</evidence>
<dbReference type="GO" id="GO:0004382">
    <property type="term" value="F:GDP phosphatase activity"/>
    <property type="evidence" value="ECO:0007669"/>
    <property type="project" value="TreeGrafter"/>
</dbReference>
<protein>
    <recommendedName>
        <fullName evidence="8">Soluble calcium-activated nucleotidase 1</fullName>
        <ecNumber evidence="6">3.6.1.6</ecNumber>
    </recommendedName>
    <alternativeName>
        <fullName evidence="9">Apyrase homolog</fullName>
    </alternativeName>
</protein>
<dbReference type="SUPFAM" id="SSF101887">
    <property type="entry name" value="Apyrase"/>
    <property type="match status" value="1"/>
</dbReference>
<dbReference type="Proteomes" id="UP000646548">
    <property type="component" value="Unassembled WGS sequence"/>
</dbReference>
<feature type="binding site" evidence="10">
    <location>
        <position position="420"/>
    </location>
    <ligand>
        <name>Ca(2+)</name>
        <dbReference type="ChEBI" id="CHEBI:29108"/>
    </ligand>
</feature>
<organism evidence="11 12">
    <name type="scientific">Oryzias melastigma</name>
    <name type="common">Marine medaka</name>
    <dbReference type="NCBI Taxonomy" id="30732"/>
    <lineage>
        <taxon>Eukaryota</taxon>
        <taxon>Metazoa</taxon>
        <taxon>Chordata</taxon>
        <taxon>Craniata</taxon>
        <taxon>Vertebrata</taxon>
        <taxon>Euteleostomi</taxon>
        <taxon>Actinopterygii</taxon>
        <taxon>Neopterygii</taxon>
        <taxon>Teleostei</taxon>
        <taxon>Neoteleostei</taxon>
        <taxon>Acanthomorphata</taxon>
        <taxon>Ovalentaria</taxon>
        <taxon>Atherinomorphae</taxon>
        <taxon>Beloniformes</taxon>
        <taxon>Adrianichthyidae</taxon>
        <taxon>Oryziinae</taxon>
        <taxon>Oryzias</taxon>
    </lineage>
</organism>
<comment type="caution">
    <text evidence="11">The sequence shown here is derived from an EMBL/GenBank/DDBJ whole genome shotgun (WGS) entry which is preliminary data.</text>
</comment>
<dbReference type="GO" id="GO:0045134">
    <property type="term" value="F:UDP phosphatase activity"/>
    <property type="evidence" value="ECO:0007669"/>
    <property type="project" value="TreeGrafter"/>
</dbReference>
<feature type="binding site" evidence="10">
    <location>
        <position position="243"/>
    </location>
    <ligand>
        <name>Ca(2+)</name>
        <dbReference type="ChEBI" id="CHEBI:29108"/>
    </ligand>
</feature>
<dbReference type="Gene3D" id="2.120.10.100">
    <property type="entry name" value="Apyrase"/>
    <property type="match status" value="1"/>
</dbReference>
<name>A0A834FRJ2_ORYME</name>
<evidence type="ECO:0000256" key="3">
    <source>
        <dbReference type="ARBA" id="ARBA00022801"/>
    </source>
</evidence>
<dbReference type="AlphaFoldDB" id="A0A834FRJ2"/>
<comment type="cofactor">
    <cofactor evidence="1 10">
        <name>Ca(2+)</name>
        <dbReference type="ChEBI" id="CHEBI:29108"/>
    </cofactor>
</comment>
<comment type="catalytic activity">
    <reaction evidence="7">
        <text>a ribonucleoside 5'-diphosphate + H2O = a ribonucleoside 5'-phosphate + phosphate + H(+)</text>
        <dbReference type="Rhea" id="RHEA:36799"/>
        <dbReference type="ChEBI" id="CHEBI:15377"/>
        <dbReference type="ChEBI" id="CHEBI:15378"/>
        <dbReference type="ChEBI" id="CHEBI:43474"/>
        <dbReference type="ChEBI" id="CHEBI:57930"/>
        <dbReference type="ChEBI" id="CHEBI:58043"/>
        <dbReference type="EC" id="3.6.1.6"/>
    </reaction>
</comment>
<dbReference type="PANTHER" id="PTHR13023">
    <property type="entry name" value="APYRASE"/>
    <property type="match status" value="1"/>
</dbReference>
<dbReference type="GO" id="GO:0005509">
    <property type="term" value="F:calcium ion binding"/>
    <property type="evidence" value="ECO:0007669"/>
    <property type="project" value="InterPro"/>
</dbReference>
<evidence type="ECO:0000256" key="2">
    <source>
        <dbReference type="ARBA" id="ARBA00022723"/>
    </source>
</evidence>
<evidence type="ECO:0000256" key="7">
    <source>
        <dbReference type="ARBA" id="ARBA00052933"/>
    </source>
</evidence>
<feature type="binding site" evidence="10">
    <location>
        <position position="290"/>
    </location>
    <ligand>
        <name>Ca(2+)</name>
        <dbReference type="ChEBI" id="CHEBI:29108"/>
    </ligand>
</feature>
<evidence type="ECO:0000256" key="9">
    <source>
        <dbReference type="ARBA" id="ARBA00077367"/>
    </source>
</evidence>
<evidence type="ECO:0000313" key="12">
    <source>
        <dbReference type="Proteomes" id="UP000646548"/>
    </source>
</evidence>
<evidence type="ECO:0000313" key="11">
    <source>
        <dbReference type="EMBL" id="KAF6739153.1"/>
    </source>
</evidence>
<keyword evidence="3" id="KW-0378">Hydrolase</keyword>
<dbReference type="FunFam" id="2.120.10.100:FF:000001">
    <property type="entry name" value="Soluble calcium-activated nucleotidase 1"/>
    <property type="match status" value="1"/>
</dbReference>
<dbReference type="InterPro" id="IPR036258">
    <property type="entry name" value="Apyrase_sf"/>
</dbReference>
<dbReference type="Pfam" id="PF06079">
    <property type="entry name" value="Apyrase"/>
    <property type="match status" value="1"/>
</dbReference>
<feature type="binding site" evidence="10">
    <location>
        <position position="471"/>
    </location>
    <ligand>
        <name>Ca(2+)</name>
        <dbReference type="ChEBI" id="CHEBI:29108"/>
    </ligand>
</feature>
<proteinExistence type="inferred from homology"/>
<evidence type="ECO:0000256" key="1">
    <source>
        <dbReference type="ARBA" id="ARBA00001913"/>
    </source>
</evidence>
<evidence type="ECO:0000256" key="8">
    <source>
        <dbReference type="ARBA" id="ARBA00069980"/>
    </source>
</evidence>
<dbReference type="GO" id="GO:0030166">
    <property type="term" value="P:proteoglycan biosynthetic process"/>
    <property type="evidence" value="ECO:0007669"/>
    <property type="project" value="TreeGrafter"/>
</dbReference>
<keyword evidence="2 10" id="KW-0479">Metal-binding</keyword>
<evidence type="ECO:0000256" key="4">
    <source>
        <dbReference type="ARBA" id="ARBA00022837"/>
    </source>
</evidence>
<gene>
    <name evidence="11" type="ORF">FQA47_001502</name>
</gene>
<dbReference type="PANTHER" id="PTHR13023:SF3">
    <property type="entry name" value="SOLUBLE CALCIUM-ACTIVATED NUCLEOTIDASE 1"/>
    <property type="match status" value="1"/>
</dbReference>
<reference evidence="11" key="1">
    <citation type="journal article" name="BMC Genomics">
        <title>Long-read sequencing and de novo genome assembly of marine medaka (Oryzias melastigma).</title>
        <authorList>
            <person name="Liang P."/>
            <person name="Saqib H.S.A."/>
            <person name="Ni X."/>
            <person name="Shen Y."/>
        </authorList>
    </citation>
    <scope>NUCLEOTIDE SEQUENCE</scope>
    <source>
        <strain evidence="11">Bigg-433</strain>
    </source>
</reference>
<dbReference type="EMBL" id="WKFB01000015">
    <property type="protein sequence ID" value="KAF6739153.1"/>
    <property type="molecule type" value="Genomic_DNA"/>
</dbReference>
<feature type="binding site" evidence="10">
    <location>
        <position position="244"/>
    </location>
    <ligand>
        <name>Ca(2+)</name>
        <dbReference type="ChEBI" id="CHEBI:29108"/>
    </ligand>
</feature>
<sequence length="476" mass="53145">MNAADWTCTPHCCNLSAYLKEVLGVVLHVSDISEMTVRVYLKVKRKVLRRRVQSSAGRNKQFSKAAVALAPPLMMRTKAGALMNSLGFALQGVPLLAASTDLRFHPRWRAITVATLLAVVLTVYLQRTAGHKGRGGHRLQVEDTFRITASGPALPQRSERRYNSTYPLSPPQRTPNGVRYRIAVIADLDTASRSSKDQTWFSCMKRGYLTVPDAASRLEVEWDSDTVTLESQLSEKGRGMELSELQVFNGHLYSVDDRTGVVYRIEGSRAVPWVILADGDGSVSKGFKAEWMAVKDERLFVGGLGKEWTTTSGEVLNNNPEWVKVVGYNGDVEHQNWESKYNSLRSAAGIEPPGYLIHESASWSERLQRWFFLPRRASHERYEETADERRATNLLLTCPDDFSHISTGRVGPLSPTHGFSSFKFVPDTDDQIILALKSEEDAGKIATYITAFSLDGKVLLPETEIGDLKYEGLEFI</sequence>